<dbReference type="PANTHER" id="PTHR39338:SF5">
    <property type="entry name" value="BLR6139 PROTEIN"/>
    <property type="match status" value="1"/>
</dbReference>
<dbReference type="EMBL" id="VDFQ02000006">
    <property type="protein sequence ID" value="KAA1419928.1"/>
    <property type="molecule type" value="Genomic_DNA"/>
</dbReference>
<protein>
    <submittedName>
        <fullName evidence="2">VWA domain-containing protein</fullName>
    </submittedName>
</protein>
<evidence type="ECO:0000313" key="2">
    <source>
        <dbReference type="EMBL" id="KAA1419928.1"/>
    </source>
</evidence>
<dbReference type="Pfam" id="PF05762">
    <property type="entry name" value="VWA_CoxE"/>
    <property type="match status" value="1"/>
</dbReference>
<proteinExistence type="predicted"/>
<dbReference type="InterPro" id="IPR011195">
    <property type="entry name" value="UCP010256"/>
</dbReference>
<evidence type="ECO:0000313" key="3">
    <source>
        <dbReference type="Proteomes" id="UP000307768"/>
    </source>
</evidence>
<comment type="caution">
    <text evidence="2">The sequence shown here is derived from an EMBL/GenBank/DDBJ whole genome shotgun (WGS) entry which is preliminary data.</text>
</comment>
<accession>A0A5Q6RPC6</accession>
<dbReference type="Proteomes" id="UP000307768">
    <property type="component" value="Unassembled WGS sequence"/>
</dbReference>
<organism evidence="2 3">
    <name type="scientific">Mumia zhuanghuii</name>
    <dbReference type="NCBI Taxonomy" id="2585211"/>
    <lineage>
        <taxon>Bacteria</taxon>
        <taxon>Bacillati</taxon>
        <taxon>Actinomycetota</taxon>
        <taxon>Actinomycetes</taxon>
        <taxon>Propionibacteriales</taxon>
        <taxon>Nocardioidaceae</taxon>
        <taxon>Mumia</taxon>
    </lineage>
</organism>
<dbReference type="OrthoDB" id="5174525at2"/>
<sequence>MTDRVSTSDSGAGSLPGRLVAMVEALRGHGMVVGTSETVDAAQVMGVLTLADRDLLREGLAAALIRRTGQRRVFDAVFDVYFPAAVGARTSVREDGADDGTASPTARPRGVDDVRDDLVEALAQGGREALEDVAAAAVDALGAIQAGSGPGAAGAGWSARQTLEQLRPQTAIVRALAQRGSTAGFGERLDRDEVRRDVERFRELVQTEASRRTAEVRGRDRVAKYAVRPDASQVEFLAASREQVLELRRTVQPLARRLATRLSARRRRRNRGQVDIRRTLRRSMSYGGVPLNPVFEHRRKARPELVLLCDTSGSVAGFAGFTMLLVQALRDQFSKVRVFAFVNHTDEVTELVTGGEADPAALAERIAANANVAPWHASSDYGRALRSFVTRYGAVIGPRTSVLILGDARANHLDPDLDALRDIVGRARRTFWLNPEHESRWGLGDSVAPAYAQIVDMHECRTVDQLSGVVGRLLPV</sequence>
<gene>
    <name evidence="2" type="ORF">FE697_018705</name>
</gene>
<name>A0A5Q6RPC6_9ACTN</name>
<dbReference type="RefSeq" id="WP_149771151.1">
    <property type="nucleotide sequence ID" value="NZ_VDFQ02000006.1"/>
</dbReference>
<evidence type="ECO:0000256" key="1">
    <source>
        <dbReference type="SAM" id="MobiDB-lite"/>
    </source>
</evidence>
<reference evidence="2 3" key="1">
    <citation type="submission" date="2019-09" db="EMBL/GenBank/DDBJ databases">
        <title>Mumia zhuanghuii sp. nov. isolated from the intestinal contents of plateau pika (Ochotona curzoniae) in the Qinghai-Tibet plateau of China.</title>
        <authorList>
            <person name="Tian Z."/>
        </authorList>
    </citation>
    <scope>NUCLEOTIDE SEQUENCE [LARGE SCALE GENOMIC DNA]</scope>
    <source>
        <strain evidence="3">350</strain>
    </source>
</reference>
<dbReference type="PIRSF" id="PIRSF010256">
    <property type="entry name" value="CoxE_vWa"/>
    <property type="match status" value="1"/>
</dbReference>
<feature type="region of interest" description="Disordered" evidence="1">
    <location>
        <begin position="93"/>
        <end position="112"/>
    </location>
</feature>
<dbReference type="PANTHER" id="PTHR39338">
    <property type="entry name" value="BLL5662 PROTEIN-RELATED"/>
    <property type="match status" value="1"/>
</dbReference>
<dbReference type="AlphaFoldDB" id="A0A5Q6RPC6"/>
<dbReference type="InterPro" id="IPR008912">
    <property type="entry name" value="Uncharacterised_CoxE"/>
</dbReference>